<comment type="caution">
    <text evidence="2">The sequence shown here is derived from an EMBL/GenBank/DDBJ whole genome shotgun (WGS) entry which is preliminary data.</text>
</comment>
<name>A0A918D2Q3_9ACTN</name>
<evidence type="ECO:0000256" key="1">
    <source>
        <dbReference type="SAM" id="MobiDB-lite"/>
    </source>
</evidence>
<dbReference type="AlphaFoldDB" id="A0A918D2Q3"/>
<dbReference type="Proteomes" id="UP000600365">
    <property type="component" value="Unassembled WGS sequence"/>
</dbReference>
<accession>A0A918D2Q3</accession>
<gene>
    <name evidence="2" type="ORF">GCM10011579_024980</name>
</gene>
<reference evidence="2 3" key="1">
    <citation type="journal article" date="2014" name="Int. J. Syst. Evol. Microbiol.">
        <title>Complete genome sequence of Corynebacterium casei LMG S-19264T (=DSM 44701T), isolated from a smear-ripened cheese.</title>
        <authorList>
            <consortium name="US DOE Joint Genome Institute (JGI-PGF)"/>
            <person name="Walter F."/>
            <person name="Albersmeier A."/>
            <person name="Kalinowski J."/>
            <person name="Ruckert C."/>
        </authorList>
    </citation>
    <scope>NUCLEOTIDE SEQUENCE [LARGE SCALE GENOMIC DNA]</scope>
    <source>
        <strain evidence="2 3">CGMCC 4.7111</strain>
    </source>
</reference>
<proteinExistence type="predicted"/>
<dbReference type="EMBL" id="BMMM01000003">
    <property type="protein sequence ID" value="GGN60137.1"/>
    <property type="molecule type" value="Genomic_DNA"/>
</dbReference>
<evidence type="ECO:0000313" key="3">
    <source>
        <dbReference type="Proteomes" id="UP000600365"/>
    </source>
</evidence>
<sequence>MLAWLPVVTGAGGQSDAAIPFTPKVERDMGSWRFVTAITGLMVLGPCRMHPLGGRLPAVHEAAGNEHLRRRPVRGNGSSSDRCRLPSRMYAPMKTFSFQRASSIGSSRRSS</sequence>
<evidence type="ECO:0000313" key="2">
    <source>
        <dbReference type="EMBL" id="GGN60137.1"/>
    </source>
</evidence>
<organism evidence="2 3">
    <name type="scientific">Streptomyces albiflavescens</name>
    <dbReference type="NCBI Taxonomy" id="1623582"/>
    <lineage>
        <taxon>Bacteria</taxon>
        <taxon>Bacillati</taxon>
        <taxon>Actinomycetota</taxon>
        <taxon>Actinomycetes</taxon>
        <taxon>Kitasatosporales</taxon>
        <taxon>Streptomycetaceae</taxon>
        <taxon>Streptomyces</taxon>
    </lineage>
</organism>
<feature type="region of interest" description="Disordered" evidence="1">
    <location>
        <begin position="63"/>
        <end position="85"/>
    </location>
</feature>
<protein>
    <submittedName>
        <fullName evidence="2">Uncharacterized protein</fullName>
    </submittedName>
</protein>
<keyword evidence="3" id="KW-1185">Reference proteome</keyword>